<dbReference type="InterPro" id="IPR012337">
    <property type="entry name" value="RNaseH-like_sf"/>
</dbReference>
<accession>A0A6P6VF47</accession>
<dbReference type="CDD" id="cd06222">
    <property type="entry name" value="RNase_H_like"/>
    <property type="match status" value="1"/>
</dbReference>
<proteinExistence type="predicted"/>
<dbReference type="GO" id="GO:0003676">
    <property type="term" value="F:nucleic acid binding"/>
    <property type="evidence" value="ECO:0007669"/>
    <property type="project" value="InterPro"/>
</dbReference>
<reference evidence="2" key="1">
    <citation type="journal article" date="2025" name="Foods">
        <title>Unveiling the Microbial Signatures of Arabica Coffee Cherries: Insights into Ripeness Specific Diversity, Functional Traits, and Implications for Quality and Safety.</title>
        <authorList>
            <consortium name="RefSeq"/>
            <person name="Tenea G.N."/>
            <person name="Cifuentes V."/>
            <person name="Reyes P."/>
            <person name="Cevallos-Vallejos M."/>
        </authorList>
    </citation>
    <scope>NUCLEOTIDE SEQUENCE [LARGE SCALE GENOMIC DNA]</scope>
</reference>
<feature type="domain" description="RNase H type-1" evidence="1">
    <location>
        <begin position="65"/>
        <end position="164"/>
    </location>
</feature>
<dbReference type="PANTHER" id="PTHR47723:SF24">
    <property type="entry name" value="RNASE H TYPE-1 DOMAIN-CONTAINING PROTEIN"/>
    <property type="match status" value="1"/>
</dbReference>
<reference evidence="3" key="2">
    <citation type="submission" date="2025-08" db="UniProtKB">
        <authorList>
            <consortium name="RefSeq"/>
        </authorList>
    </citation>
    <scope>IDENTIFICATION</scope>
    <source>
        <tissue evidence="3">Leaves</tissue>
    </source>
</reference>
<dbReference type="Gene3D" id="3.30.420.10">
    <property type="entry name" value="Ribonuclease H-like superfamily/Ribonuclease H"/>
    <property type="match status" value="1"/>
</dbReference>
<dbReference type="InterPro" id="IPR036397">
    <property type="entry name" value="RNaseH_sf"/>
</dbReference>
<dbReference type="PANTHER" id="PTHR47723">
    <property type="entry name" value="OS05G0353850 PROTEIN"/>
    <property type="match status" value="1"/>
</dbReference>
<dbReference type="InterPro" id="IPR002156">
    <property type="entry name" value="RNaseH_domain"/>
</dbReference>
<evidence type="ECO:0000313" key="2">
    <source>
        <dbReference type="Proteomes" id="UP001652660"/>
    </source>
</evidence>
<dbReference type="InterPro" id="IPR044730">
    <property type="entry name" value="RNase_H-like_dom_plant"/>
</dbReference>
<dbReference type="Pfam" id="PF13456">
    <property type="entry name" value="RVT_3"/>
    <property type="match status" value="1"/>
</dbReference>
<keyword evidence="2" id="KW-1185">Reference proteome</keyword>
<name>A0A6P6VF47_COFAR</name>
<dbReference type="OrthoDB" id="1436812at2759"/>
<dbReference type="RefSeq" id="XP_027101215.1">
    <property type="nucleotide sequence ID" value="XM_027245414.1"/>
</dbReference>
<organism evidence="2 3">
    <name type="scientific">Coffea arabica</name>
    <name type="common">Arabian coffee</name>
    <dbReference type="NCBI Taxonomy" id="13443"/>
    <lineage>
        <taxon>Eukaryota</taxon>
        <taxon>Viridiplantae</taxon>
        <taxon>Streptophyta</taxon>
        <taxon>Embryophyta</taxon>
        <taxon>Tracheophyta</taxon>
        <taxon>Spermatophyta</taxon>
        <taxon>Magnoliopsida</taxon>
        <taxon>eudicotyledons</taxon>
        <taxon>Gunneridae</taxon>
        <taxon>Pentapetalae</taxon>
        <taxon>asterids</taxon>
        <taxon>lamiids</taxon>
        <taxon>Gentianales</taxon>
        <taxon>Rubiaceae</taxon>
        <taxon>Ixoroideae</taxon>
        <taxon>Gardenieae complex</taxon>
        <taxon>Bertiereae - Coffeeae clade</taxon>
        <taxon>Coffeeae</taxon>
        <taxon>Coffea</taxon>
    </lineage>
</organism>
<sequence>MGKARAFSKTSFARDRDCPWAHLGGLNRRVKDVALVSWEKPPPGWFKLNTDASVLHGRAFGDGDVRDHCGRVIFANYKEFGELDVLEVEAQSLREGLAMCAARIVCTLIVESDSNVLVQLVNSEVVSKWTVCNVLREIRHLRRMNAPLHHVFHEANSVVGALASLRLGGQRCYASFAALPLRARREARLDCCEVPRLREVPIRA</sequence>
<evidence type="ECO:0000259" key="1">
    <source>
        <dbReference type="Pfam" id="PF13456"/>
    </source>
</evidence>
<dbReference type="GeneID" id="113720743"/>
<dbReference type="InterPro" id="IPR053151">
    <property type="entry name" value="RNase_H-like"/>
</dbReference>
<gene>
    <name evidence="3" type="primary">LOC113720743</name>
</gene>
<protein>
    <recommendedName>
        <fullName evidence="1">RNase H type-1 domain-containing protein</fullName>
    </recommendedName>
</protein>
<dbReference type="SUPFAM" id="SSF53098">
    <property type="entry name" value="Ribonuclease H-like"/>
    <property type="match status" value="1"/>
</dbReference>
<dbReference type="Proteomes" id="UP001652660">
    <property type="component" value="Chromosome 1c"/>
</dbReference>
<dbReference type="AlphaFoldDB" id="A0A6P6VF47"/>
<evidence type="ECO:0000313" key="3">
    <source>
        <dbReference type="RefSeq" id="XP_027101215.1"/>
    </source>
</evidence>
<dbReference type="GO" id="GO:0004523">
    <property type="term" value="F:RNA-DNA hybrid ribonuclease activity"/>
    <property type="evidence" value="ECO:0007669"/>
    <property type="project" value="InterPro"/>
</dbReference>